<dbReference type="Proteomes" id="UP000029453">
    <property type="component" value="Unassembled WGS sequence"/>
</dbReference>
<accession>M9M0D5</accession>
<dbReference type="EMBL" id="BALG01000080">
    <property type="protein sequence ID" value="GAC42194.1"/>
    <property type="molecule type" value="Genomic_DNA"/>
</dbReference>
<proteinExistence type="predicted"/>
<gene>
    <name evidence="1" type="ORF">PPOP_1551</name>
</gene>
<name>M9M0D5_PAEPP</name>
<keyword evidence="1" id="KW-0808">Transferase</keyword>
<dbReference type="GO" id="GO:0016787">
    <property type="term" value="F:hydrolase activity"/>
    <property type="evidence" value="ECO:0007669"/>
    <property type="project" value="UniProtKB-KW"/>
</dbReference>
<keyword evidence="1" id="KW-0378">Hydrolase</keyword>
<evidence type="ECO:0000313" key="1">
    <source>
        <dbReference type="EMBL" id="GAC42194.1"/>
    </source>
</evidence>
<dbReference type="GO" id="GO:0016746">
    <property type="term" value="F:acyltransferase activity"/>
    <property type="evidence" value="ECO:0007669"/>
    <property type="project" value="UniProtKB-KW"/>
</dbReference>
<protein>
    <submittedName>
        <fullName evidence="1">Predicted hydrolase/acyltransferase</fullName>
    </submittedName>
</protein>
<keyword evidence="1" id="KW-0012">Acyltransferase</keyword>
<reference evidence="1 2" key="1">
    <citation type="submission" date="2012-10" db="EMBL/GenBank/DDBJ databases">
        <title>Draft Genome Sequence of Paenibacillus popilliae ATCC 14706T.</title>
        <authorList>
            <person name="Iiyama K."/>
            <person name="Mori K."/>
            <person name="Mon H."/>
            <person name="Chieda Y."/>
            <person name="Lee J.M."/>
            <person name="Kusakabe T."/>
            <person name="Tashiro K."/>
            <person name="Asano S."/>
            <person name="Yasunaga-Aoki C."/>
            <person name="Shimizu S."/>
        </authorList>
    </citation>
    <scope>NUCLEOTIDE SEQUENCE [LARGE SCALE GENOMIC DNA]</scope>
    <source>
        <strain evidence="1 2">ATCC 14706</strain>
    </source>
</reference>
<evidence type="ECO:0000313" key="2">
    <source>
        <dbReference type="Proteomes" id="UP000029453"/>
    </source>
</evidence>
<keyword evidence="2" id="KW-1185">Reference proteome</keyword>
<dbReference type="AlphaFoldDB" id="M9M0D5"/>
<sequence>MLNIFYGKCHIRKLDKQYYVDLETGEKREFQLSENRSEIHNSLRQTFKNCGISSIITL</sequence>
<comment type="caution">
    <text evidence="1">The sequence shown here is derived from an EMBL/GenBank/DDBJ whole genome shotgun (WGS) entry which is preliminary data.</text>
</comment>
<organism evidence="1 2">
    <name type="scientific">Paenibacillus popilliae ATCC 14706</name>
    <dbReference type="NCBI Taxonomy" id="1212764"/>
    <lineage>
        <taxon>Bacteria</taxon>
        <taxon>Bacillati</taxon>
        <taxon>Bacillota</taxon>
        <taxon>Bacilli</taxon>
        <taxon>Bacillales</taxon>
        <taxon>Paenibacillaceae</taxon>
        <taxon>Paenibacillus</taxon>
    </lineage>
</organism>